<evidence type="ECO:0000256" key="1">
    <source>
        <dbReference type="ARBA" id="ARBA00012513"/>
    </source>
</evidence>
<evidence type="ECO:0000256" key="3">
    <source>
        <dbReference type="ARBA" id="ARBA00022679"/>
    </source>
</evidence>
<feature type="region of interest" description="Disordered" evidence="7">
    <location>
        <begin position="284"/>
        <end position="308"/>
    </location>
</feature>
<protein>
    <recommendedName>
        <fullName evidence="1">non-specific serine/threonine protein kinase</fullName>
        <ecNumber evidence="1">2.7.11.1</ecNumber>
    </recommendedName>
</protein>
<comment type="caution">
    <text evidence="9">The sequence shown here is derived from an EMBL/GenBank/DDBJ whole genome shotgun (WGS) entry which is preliminary data.</text>
</comment>
<accession>A0A9P5NZK5</accession>
<gene>
    <name evidence="9" type="ORF">CPB84DRAFT_1759244</name>
</gene>
<dbReference type="Gene3D" id="1.10.510.10">
    <property type="entry name" value="Transferase(Phosphotransferase) domain 1"/>
    <property type="match status" value="1"/>
</dbReference>
<feature type="region of interest" description="Disordered" evidence="7">
    <location>
        <begin position="630"/>
        <end position="696"/>
    </location>
</feature>
<organism evidence="9 10">
    <name type="scientific">Gymnopilus junonius</name>
    <name type="common">Spectacular rustgill mushroom</name>
    <name type="synonym">Gymnopilus spectabilis subsp. junonius</name>
    <dbReference type="NCBI Taxonomy" id="109634"/>
    <lineage>
        <taxon>Eukaryota</taxon>
        <taxon>Fungi</taxon>
        <taxon>Dikarya</taxon>
        <taxon>Basidiomycota</taxon>
        <taxon>Agaricomycotina</taxon>
        <taxon>Agaricomycetes</taxon>
        <taxon>Agaricomycetidae</taxon>
        <taxon>Agaricales</taxon>
        <taxon>Agaricineae</taxon>
        <taxon>Hymenogastraceae</taxon>
        <taxon>Gymnopilus</taxon>
    </lineage>
</organism>
<feature type="compositionally biased region" description="Basic and acidic residues" evidence="7">
    <location>
        <begin position="490"/>
        <end position="504"/>
    </location>
</feature>
<dbReference type="GO" id="GO:0005634">
    <property type="term" value="C:nucleus"/>
    <property type="evidence" value="ECO:0007669"/>
    <property type="project" value="TreeGrafter"/>
</dbReference>
<dbReference type="InterPro" id="IPR000719">
    <property type="entry name" value="Prot_kinase_dom"/>
</dbReference>
<keyword evidence="6" id="KW-0067">ATP-binding</keyword>
<dbReference type="CDD" id="cd14019">
    <property type="entry name" value="STKc_Cdc7"/>
    <property type="match status" value="1"/>
</dbReference>
<dbReference type="EMBL" id="JADNYJ010000001">
    <property type="protein sequence ID" value="KAF8914428.1"/>
    <property type="molecule type" value="Genomic_DNA"/>
</dbReference>
<dbReference type="PROSITE" id="PS50011">
    <property type="entry name" value="PROTEIN_KINASE_DOM"/>
    <property type="match status" value="1"/>
</dbReference>
<feature type="compositionally biased region" description="Acidic residues" evidence="7">
    <location>
        <begin position="113"/>
        <end position="124"/>
    </location>
</feature>
<evidence type="ECO:0000259" key="8">
    <source>
        <dbReference type="PROSITE" id="PS50011"/>
    </source>
</evidence>
<feature type="domain" description="Protein kinase" evidence="8">
    <location>
        <begin position="232"/>
        <end position="738"/>
    </location>
</feature>
<feature type="region of interest" description="Disordered" evidence="7">
    <location>
        <begin position="467"/>
        <end position="505"/>
    </location>
</feature>
<feature type="compositionally biased region" description="Low complexity" evidence="7">
    <location>
        <begin position="164"/>
        <end position="197"/>
    </location>
</feature>
<dbReference type="SMART" id="SM00220">
    <property type="entry name" value="S_TKc"/>
    <property type="match status" value="1"/>
</dbReference>
<dbReference type="Pfam" id="PF00069">
    <property type="entry name" value="Pkinase"/>
    <property type="match status" value="2"/>
</dbReference>
<evidence type="ECO:0000313" key="10">
    <source>
        <dbReference type="Proteomes" id="UP000724874"/>
    </source>
</evidence>
<feature type="compositionally biased region" description="Polar residues" evidence="7">
    <location>
        <begin position="198"/>
        <end position="208"/>
    </location>
</feature>
<evidence type="ECO:0000313" key="9">
    <source>
        <dbReference type="EMBL" id="KAF8914428.1"/>
    </source>
</evidence>
<proteinExistence type="predicted"/>
<keyword evidence="10" id="KW-1185">Reference proteome</keyword>
<dbReference type="PROSITE" id="PS00108">
    <property type="entry name" value="PROTEIN_KINASE_ST"/>
    <property type="match status" value="1"/>
</dbReference>
<sequence>MHEKGHLLDSVSTPKPRAGLHSAVVAVTPTAAAATATAFVDLDEDEDMESDDALLLSPATPVVQPTANGNGTIDPRKAFGGGADIQLEDAEEDDQDDDEEDFQFVPKHVLVVDEPDDAADDGDDNERRRLEYMEEDEDEEMAEQEYENEENDDTRPTRTRSHSHSTSTSRSQSLSRLSSLTPISSPQSSRPSSPTSSNEYTSLSLRPPSEQSEILDEIAQLYTSVPTLVDKYLVIDRLGTGTFSSVYKAVDVDYEEWDNRAWLGRHPEGSTAFYQSKGKGIGARGEGGGWGRRRRGKGDADSGGDLNGALEEEDVRMDYMDMDMEAEDREHGHGHAHEREQERVYVAIKRIYTTSGPERIRNELSILEDTRSCRHVSQIITAFRNEDQVVIVLPYHRNMDFREFYLDLHPEGIKCYFRCLLRALRDIHARGIIHRDVKPANFLYNPFTGIGTLCDFGLASRMDRPPPSVHACTRPTPPWTHTAKSSPTTRRHEMDETKAKEARAKGALGAEKVGYPEQDRRPVNKANRAGTRGFRAPEVLLKCTAQTGAIDVWAAGVILLFFLTGKFPIFQSNDDVEALMEITAIIGKKNMERVATLHARTLATNVPDVNHDGITWEGFVNRLNPDFMNPGNTTCDGRGSVNLPPPSSSPDSADLDGGCAVEYEQEKEARGNGVPQHYRQQQLERHANPPSEERHKKEMKNAIDFLESILHNAHPSSSSSSSSSSNPTTTTPSSHPDRENDDAYIPHRIGEGICGSLHSTSPHPTLPHTRVHYVKLVRKCLCMHTRKEVLSDAVLSPIGKEGSDGYEDEEEVVVDLDCDDEEEEEEDEGGYGGDGGYEDHHYKYKYDADGAGGRRGKGDKGKAKERWCGEWVEDVRECMAGEGVPVGREPCEFHEHLPWDKDEWAGEPVRRFI</sequence>
<feature type="region of interest" description="Disordered" evidence="7">
    <location>
        <begin position="58"/>
        <end position="208"/>
    </location>
</feature>
<dbReference type="Gene3D" id="3.30.200.20">
    <property type="entry name" value="Phosphorylase Kinase, domain 1"/>
    <property type="match status" value="2"/>
</dbReference>
<dbReference type="GO" id="GO:0044773">
    <property type="term" value="P:mitotic DNA damage checkpoint signaling"/>
    <property type="evidence" value="ECO:0007669"/>
    <property type="project" value="TreeGrafter"/>
</dbReference>
<reference evidence="9" key="1">
    <citation type="submission" date="2020-11" db="EMBL/GenBank/DDBJ databases">
        <authorList>
            <consortium name="DOE Joint Genome Institute"/>
            <person name="Ahrendt S."/>
            <person name="Riley R."/>
            <person name="Andreopoulos W."/>
            <person name="LaButti K."/>
            <person name="Pangilinan J."/>
            <person name="Ruiz-duenas F.J."/>
            <person name="Barrasa J.M."/>
            <person name="Sanchez-Garcia M."/>
            <person name="Camarero S."/>
            <person name="Miyauchi S."/>
            <person name="Serrano A."/>
            <person name="Linde D."/>
            <person name="Babiker R."/>
            <person name="Drula E."/>
            <person name="Ayuso-Fernandez I."/>
            <person name="Pacheco R."/>
            <person name="Padilla G."/>
            <person name="Ferreira P."/>
            <person name="Barriuso J."/>
            <person name="Kellner H."/>
            <person name="Castanera R."/>
            <person name="Alfaro M."/>
            <person name="Ramirez L."/>
            <person name="Pisabarro A.G."/>
            <person name="Kuo A."/>
            <person name="Tritt A."/>
            <person name="Lipzen A."/>
            <person name="He G."/>
            <person name="Yan M."/>
            <person name="Ng V."/>
            <person name="Cullen D."/>
            <person name="Martin F."/>
            <person name="Rosso M.-N."/>
            <person name="Henrissat B."/>
            <person name="Hibbett D."/>
            <person name="Martinez A.T."/>
            <person name="Grigoriev I.V."/>
        </authorList>
    </citation>
    <scope>NUCLEOTIDE SEQUENCE</scope>
    <source>
        <strain evidence="9">AH 44721</strain>
    </source>
</reference>
<dbReference type="AlphaFoldDB" id="A0A9P5NZK5"/>
<keyword evidence="2" id="KW-0723">Serine/threonine-protein kinase</keyword>
<feature type="compositionally biased region" description="Acidic residues" evidence="7">
    <location>
        <begin position="86"/>
        <end position="102"/>
    </location>
</feature>
<dbReference type="SUPFAM" id="SSF56112">
    <property type="entry name" value="Protein kinase-like (PK-like)"/>
    <property type="match status" value="1"/>
</dbReference>
<feature type="compositionally biased region" description="Basic and acidic residues" evidence="7">
    <location>
        <begin position="682"/>
        <end position="696"/>
    </location>
</feature>
<keyword evidence="4" id="KW-0547">Nucleotide-binding</keyword>
<dbReference type="EC" id="2.7.11.1" evidence="1"/>
<keyword evidence="5" id="KW-0418">Kinase</keyword>
<feature type="compositionally biased region" description="Acidic residues" evidence="7">
    <location>
        <begin position="133"/>
        <end position="152"/>
    </location>
</feature>
<dbReference type="GO" id="GO:0005524">
    <property type="term" value="F:ATP binding"/>
    <property type="evidence" value="ECO:0007669"/>
    <property type="project" value="UniProtKB-KW"/>
</dbReference>
<name>A0A9P5NZK5_GYMJU</name>
<dbReference type="Proteomes" id="UP000724874">
    <property type="component" value="Unassembled WGS sequence"/>
</dbReference>
<dbReference type="PANTHER" id="PTHR44167:SF23">
    <property type="entry name" value="CDC7 KINASE, ISOFORM A-RELATED"/>
    <property type="match status" value="1"/>
</dbReference>
<evidence type="ECO:0000256" key="2">
    <source>
        <dbReference type="ARBA" id="ARBA00022527"/>
    </source>
</evidence>
<dbReference type="PANTHER" id="PTHR44167">
    <property type="entry name" value="OVARIAN-SPECIFIC SERINE/THREONINE-PROTEIN KINASE LOK-RELATED"/>
    <property type="match status" value="1"/>
</dbReference>
<feature type="region of interest" description="Disordered" evidence="7">
    <location>
        <begin position="712"/>
        <end position="744"/>
    </location>
</feature>
<evidence type="ECO:0000256" key="5">
    <source>
        <dbReference type="ARBA" id="ARBA00022777"/>
    </source>
</evidence>
<dbReference type="GO" id="GO:0004674">
    <property type="term" value="F:protein serine/threonine kinase activity"/>
    <property type="evidence" value="ECO:0007669"/>
    <property type="project" value="UniProtKB-KW"/>
</dbReference>
<evidence type="ECO:0000256" key="4">
    <source>
        <dbReference type="ARBA" id="ARBA00022741"/>
    </source>
</evidence>
<evidence type="ECO:0000256" key="6">
    <source>
        <dbReference type="ARBA" id="ARBA00022840"/>
    </source>
</evidence>
<dbReference type="InterPro" id="IPR008271">
    <property type="entry name" value="Ser/Thr_kinase_AS"/>
</dbReference>
<dbReference type="OrthoDB" id="10020333at2759"/>
<dbReference type="InterPro" id="IPR011009">
    <property type="entry name" value="Kinase-like_dom_sf"/>
</dbReference>
<evidence type="ECO:0000256" key="7">
    <source>
        <dbReference type="SAM" id="MobiDB-lite"/>
    </source>
</evidence>
<keyword evidence="3" id="KW-0808">Transferase</keyword>
<feature type="compositionally biased region" description="Low complexity" evidence="7">
    <location>
        <begin position="715"/>
        <end position="734"/>
    </location>
</feature>